<feature type="transmembrane region" description="Helical" evidence="10">
    <location>
        <begin position="286"/>
        <end position="307"/>
    </location>
</feature>
<evidence type="ECO:0000256" key="10">
    <source>
        <dbReference type="SAM" id="Phobius"/>
    </source>
</evidence>
<dbReference type="PANTHER" id="PTHR48022">
    <property type="entry name" value="PLASTIDIC GLUCOSE TRANSPORTER 4"/>
    <property type="match status" value="1"/>
</dbReference>
<dbReference type="GO" id="GO:0005351">
    <property type="term" value="F:carbohydrate:proton symporter activity"/>
    <property type="evidence" value="ECO:0007669"/>
    <property type="project" value="TreeGrafter"/>
</dbReference>
<dbReference type="InterPro" id="IPR005829">
    <property type="entry name" value="Sugar_transporter_CS"/>
</dbReference>
<protein>
    <submittedName>
        <fullName evidence="12">General substrate transporter</fullName>
    </submittedName>
</protein>
<dbReference type="GO" id="GO:0000023">
    <property type="term" value="P:maltose metabolic process"/>
    <property type="evidence" value="ECO:0007669"/>
    <property type="project" value="UniProtKB-KW"/>
</dbReference>
<dbReference type="OrthoDB" id="6612291at2759"/>
<evidence type="ECO:0000256" key="3">
    <source>
        <dbReference type="ARBA" id="ARBA00022448"/>
    </source>
</evidence>
<evidence type="ECO:0000256" key="7">
    <source>
        <dbReference type="ARBA" id="ARBA00023136"/>
    </source>
</evidence>
<feature type="transmembrane region" description="Helical" evidence="10">
    <location>
        <begin position="94"/>
        <end position="121"/>
    </location>
</feature>
<evidence type="ECO:0000256" key="4">
    <source>
        <dbReference type="ARBA" id="ARBA00022597"/>
    </source>
</evidence>
<keyword evidence="7 10" id="KW-0472">Membrane</keyword>
<dbReference type="PROSITE" id="PS00217">
    <property type="entry name" value="SUGAR_TRANSPORT_2"/>
    <property type="match status" value="1"/>
</dbReference>
<dbReference type="GO" id="GO:0016020">
    <property type="term" value="C:membrane"/>
    <property type="evidence" value="ECO:0007669"/>
    <property type="project" value="UniProtKB-SubCell"/>
</dbReference>
<sequence length="523" mass="58451">MTLRQGIRTYPKAILWSMAISTCLIMEGFDTILLANLFAYAPFKRKFGIPSPHHPFSYELTATWQTFLSNGALVGEIIGLFIAGVVAERIGYRWTLIAALGAVTGFVGIVVSAESVSVLLVGEVLLGVPWGVFQTLSTSYAVEVCPVALRGYLTTYVNACWVFGQLLASIVLRAMLTRDDKWGYKIPFALQWIWPLPIALLVYFAPESPWWLVRQNLLTEARHTLIRLRSRVNNQTEGSVGESDYEGYIEGTLDMMKRTNDREIEVNGGTKYSDCFKGTDKRRTEIACMCWIIQTLCGSTFMGYSTYFYEQAGIGSTHAFTFSMIQFTLGLVGVIISWVLMSSCGRRTLYLAGQTTMFFLLLLIGILACIPHRIFTFSSNAAPTPVQISIVALLLLFTLTYDATVGPICYSLVSEIPSTRLRGKTIVLARNCYNISGIVTNITTPRMLNPTAWAWGAKSAFFWSVTAALGLSWSWWRLPEPKGRTFAELDELFERKVPARRFKGSRVHIFAAREGEVTEKNEA</sequence>
<keyword evidence="6 10" id="KW-1133">Transmembrane helix</keyword>
<dbReference type="PANTHER" id="PTHR48022:SF5">
    <property type="entry name" value="ALPHA-GLUCOSIDES PERMEASE MPH2-RELATED"/>
    <property type="match status" value="1"/>
</dbReference>
<evidence type="ECO:0000313" key="12">
    <source>
        <dbReference type="EMBL" id="KAF2797962.1"/>
    </source>
</evidence>
<dbReference type="NCBIfam" id="TIGR00879">
    <property type="entry name" value="SP"/>
    <property type="match status" value="1"/>
</dbReference>
<dbReference type="InterPro" id="IPR003663">
    <property type="entry name" value="Sugar/inositol_transpt"/>
</dbReference>
<gene>
    <name evidence="12" type="ORF">K505DRAFT_346883</name>
</gene>
<dbReference type="Pfam" id="PF00083">
    <property type="entry name" value="Sugar_tr"/>
    <property type="match status" value="1"/>
</dbReference>
<evidence type="ECO:0000256" key="5">
    <source>
        <dbReference type="ARBA" id="ARBA00022692"/>
    </source>
</evidence>
<evidence type="ECO:0000256" key="9">
    <source>
        <dbReference type="RuleBase" id="RU003346"/>
    </source>
</evidence>
<evidence type="ECO:0000313" key="13">
    <source>
        <dbReference type="Proteomes" id="UP000799757"/>
    </source>
</evidence>
<dbReference type="InterPro" id="IPR020846">
    <property type="entry name" value="MFS_dom"/>
</dbReference>
<dbReference type="AlphaFoldDB" id="A0A6A6XNM6"/>
<name>A0A6A6XNM6_9PLEO</name>
<keyword evidence="13" id="KW-1185">Reference proteome</keyword>
<feature type="transmembrane region" description="Helical" evidence="10">
    <location>
        <begin position="348"/>
        <end position="368"/>
    </location>
</feature>
<dbReference type="InterPro" id="IPR005828">
    <property type="entry name" value="MFS_sugar_transport-like"/>
</dbReference>
<dbReference type="SUPFAM" id="SSF103473">
    <property type="entry name" value="MFS general substrate transporter"/>
    <property type="match status" value="1"/>
</dbReference>
<feature type="transmembrane region" description="Helical" evidence="10">
    <location>
        <begin position="455"/>
        <end position="476"/>
    </location>
</feature>
<comment type="subcellular location">
    <subcellularLocation>
        <location evidence="1">Membrane</location>
        <topology evidence="1">Multi-pass membrane protein</topology>
    </subcellularLocation>
</comment>
<organism evidence="12 13">
    <name type="scientific">Melanomma pulvis-pyrius CBS 109.77</name>
    <dbReference type="NCBI Taxonomy" id="1314802"/>
    <lineage>
        <taxon>Eukaryota</taxon>
        <taxon>Fungi</taxon>
        <taxon>Dikarya</taxon>
        <taxon>Ascomycota</taxon>
        <taxon>Pezizomycotina</taxon>
        <taxon>Dothideomycetes</taxon>
        <taxon>Pleosporomycetidae</taxon>
        <taxon>Pleosporales</taxon>
        <taxon>Melanommataceae</taxon>
        <taxon>Melanomma</taxon>
    </lineage>
</organism>
<dbReference type="Proteomes" id="UP000799757">
    <property type="component" value="Unassembled WGS sequence"/>
</dbReference>
<feature type="transmembrane region" description="Helical" evidence="10">
    <location>
        <begin position="14"/>
        <end position="43"/>
    </location>
</feature>
<keyword evidence="8" id="KW-0462">Maltose metabolism</keyword>
<proteinExistence type="inferred from homology"/>
<evidence type="ECO:0000256" key="1">
    <source>
        <dbReference type="ARBA" id="ARBA00004141"/>
    </source>
</evidence>
<feature type="transmembrane region" description="Helical" evidence="10">
    <location>
        <begin position="319"/>
        <end position="341"/>
    </location>
</feature>
<dbReference type="InterPro" id="IPR036259">
    <property type="entry name" value="MFS_trans_sf"/>
</dbReference>
<feature type="transmembrane region" description="Helical" evidence="10">
    <location>
        <begin position="63"/>
        <end position="87"/>
    </location>
</feature>
<dbReference type="PROSITE" id="PS50850">
    <property type="entry name" value="MFS"/>
    <property type="match status" value="1"/>
</dbReference>
<evidence type="ECO:0000256" key="8">
    <source>
        <dbReference type="ARBA" id="ARBA00026248"/>
    </source>
</evidence>
<feature type="transmembrane region" description="Helical" evidence="10">
    <location>
        <begin position="388"/>
        <end position="413"/>
    </location>
</feature>
<dbReference type="EMBL" id="MU001794">
    <property type="protein sequence ID" value="KAF2797962.1"/>
    <property type="molecule type" value="Genomic_DNA"/>
</dbReference>
<feature type="domain" description="Major facilitator superfamily (MFS) profile" evidence="11">
    <location>
        <begin position="16"/>
        <end position="482"/>
    </location>
</feature>
<reference evidence="12" key="1">
    <citation type="journal article" date="2020" name="Stud. Mycol.">
        <title>101 Dothideomycetes genomes: a test case for predicting lifestyles and emergence of pathogens.</title>
        <authorList>
            <person name="Haridas S."/>
            <person name="Albert R."/>
            <person name="Binder M."/>
            <person name="Bloem J."/>
            <person name="Labutti K."/>
            <person name="Salamov A."/>
            <person name="Andreopoulos B."/>
            <person name="Baker S."/>
            <person name="Barry K."/>
            <person name="Bills G."/>
            <person name="Bluhm B."/>
            <person name="Cannon C."/>
            <person name="Castanera R."/>
            <person name="Culley D."/>
            <person name="Daum C."/>
            <person name="Ezra D."/>
            <person name="Gonzalez J."/>
            <person name="Henrissat B."/>
            <person name="Kuo A."/>
            <person name="Liang C."/>
            <person name="Lipzen A."/>
            <person name="Lutzoni F."/>
            <person name="Magnuson J."/>
            <person name="Mondo S."/>
            <person name="Nolan M."/>
            <person name="Ohm R."/>
            <person name="Pangilinan J."/>
            <person name="Park H.-J."/>
            <person name="Ramirez L."/>
            <person name="Alfaro M."/>
            <person name="Sun H."/>
            <person name="Tritt A."/>
            <person name="Yoshinaga Y."/>
            <person name="Zwiers L.-H."/>
            <person name="Turgeon B."/>
            <person name="Goodwin S."/>
            <person name="Spatafora J."/>
            <person name="Crous P."/>
            <person name="Grigoriev I."/>
        </authorList>
    </citation>
    <scope>NUCLEOTIDE SEQUENCE</scope>
    <source>
        <strain evidence="12">CBS 109.77</strain>
    </source>
</reference>
<keyword evidence="4" id="KW-0762">Sugar transport</keyword>
<feature type="transmembrane region" description="Helical" evidence="10">
    <location>
        <begin position="188"/>
        <end position="205"/>
    </location>
</feature>
<dbReference type="InterPro" id="IPR050360">
    <property type="entry name" value="MFS_Sugar_Transporters"/>
</dbReference>
<keyword evidence="3 9" id="KW-0813">Transport</keyword>
<accession>A0A6A6XNM6</accession>
<evidence type="ECO:0000259" key="11">
    <source>
        <dbReference type="PROSITE" id="PS50850"/>
    </source>
</evidence>
<feature type="transmembrane region" description="Helical" evidence="10">
    <location>
        <begin position="156"/>
        <end position="176"/>
    </location>
</feature>
<keyword evidence="5 10" id="KW-0812">Transmembrane</keyword>
<evidence type="ECO:0000256" key="6">
    <source>
        <dbReference type="ARBA" id="ARBA00022989"/>
    </source>
</evidence>
<comment type="similarity">
    <text evidence="2 9">Belongs to the major facilitator superfamily. Sugar transporter (TC 2.A.1.1) family.</text>
</comment>
<dbReference type="FunFam" id="1.20.1250.20:FF:000254">
    <property type="entry name" value="MAL31p Maltose permease"/>
    <property type="match status" value="1"/>
</dbReference>
<dbReference type="Gene3D" id="1.20.1250.20">
    <property type="entry name" value="MFS general substrate transporter like domains"/>
    <property type="match status" value="1"/>
</dbReference>
<evidence type="ECO:0000256" key="2">
    <source>
        <dbReference type="ARBA" id="ARBA00010992"/>
    </source>
</evidence>